<proteinExistence type="predicted"/>
<comment type="caution">
    <text evidence="2">The sequence shown here is derived from an EMBL/GenBank/DDBJ whole genome shotgun (WGS) entry which is preliminary data.</text>
</comment>
<protein>
    <recommendedName>
        <fullName evidence="1">DUF4034 domain-containing protein</fullName>
    </recommendedName>
</protein>
<sequence>MFWIVLIIAALFFSWRNYKKNKPLIAARIAEEKEKDRLKDLRRDTRRRQWALALADILARRNGLPIKGVELVFKLDDDKRRYLAQQVKKELGLSENLDGAALRHKVEDILRRWPAGIGSSPRTFYHHLAAQGQVRDALAFDCMRTAFLTRCIAGLGWCNENEAWLVLLLNAQRAQDCFDSWEDYATAYVRARSTHAWLAEAQYWNHRAWLYRSYGWARETTRAMWICAAACNERMVIAVLNAIDCEPRQWMAAALTSTNSKVFGQPDWLVEFLEGADVAGQPLMEDLAEYHRHSPQEVDALMAHSGLSFADAVCPNLPRPSVLPECNDYAGQKYWLAVCLAIFPTAFYVLDEYIPFCMPRWRGSHEEIREFLESSVCDHLSAAEREHLELLIWWDDHRDLRIKEVDSPAEQERIIAKAEEISLRAHIQESRHNALKWLRVCYSDLDDNDALWRTLQRSIVEKVKFNNYFFDDTIKFALRDFPDTWWMYNFLCQNAQQTEFAVPKIRRGYFQYAGLLGFEKDEAQGLAWLDSVADIQYNHNWRAAIKNFNWFGLPEHFVPLAELGAQRNIPAALNLLGLEHNNKENNGLLPYDPAIALGYFQRAAEILHRQLALRESTPYKLIDNGGYTDYENDLQNIHFSIGVCNQRLSKQEPDTEKRSAYEKELLDNLWLAHQFGHKEAWGLFLLNIFEVKDITLAHKHLELVQQEANKGTLHAMVTLSRLHGNKHDRTLFNMKLSARWAHFAFTLYPDNEIVMDCLDHLHFDSFWKRFRFAWYTVRIPNSELPGQVNSMV</sequence>
<reference evidence="2" key="1">
    <citation type="submission" date="2018-07" db="EMBL/GenBank/DDBJ databases">
        <authorList>
            <consortium name="PulseNet: The National Subtyping Network for Foodborne Disease Surveillance"/>
            <person name="Tarr C.L."/>
            <person name="Trees E."/>
            <person name="Katz L.S."/>
            <person name="Carleton-Romer H.A."/>
            <person name="Stroika S."/>
            <person name="Kucerova Z."/>
            <person name="Roache K.F."/>
            <person name="Sabol A.L."/>
            <person name="Besser J."/>
            <person name="Gerner-Smidt P."/>
        </authorList>
    </citation>
    <scope>NUCLEOTIDE SEQUENCE</scope>
    <source>
        <strain evidence="2">PNUSAS013471</strain>
    </source>
</reference>
<dbReference type="Pfam" id="PF13226">
    <property type="entry name" value="DUF4034"/>
    <property type="match status" value="1"/>
</dbReference>
<feature type="domain" description="DUF4034" evidence="1">
    <location>
        <begin position="190"/>
        <end position="395"/>
    </location>
</feature>
<name>A0A634DQH4_SALER</name>
<dbReference type="AlphaFoldDB" id="A0A634DQH4"/>
<organism evidence="2">
    <name type="scientific">Salmonella enterica</name>
    <name type="common">Salmonella choleraesuis</name>
    <dbReference type="NCBI Taxonomy" id="28901"/>
    <lineage>
        <taxon>Bacteria</taxon>
        <taxon>Pseudomonadati</taxon>
        <taxon>Pseudomonadota</taxon>
        <taxon>Gammaproteobacteria</taxon>
        <taxon>Enterobacterales</taxon>
        <taxon>Enterobacteriaceae</taxon>
        <taxon>Salmonella</taxon>
    </lineage>
</organism>
<dbReference type="EMBL" id="AAMHQY010000009">
    <property type="protein sequence ID" value="EDH4454927.1"/>
    <property type="molecule type" value="Genomic_DNA"/>
</dbReference>
<gene>
    <name evidence="2" type="ORF">CBB38_09270</name>
</gene>
<dbReference type="InterPro" id="IPR025115">
    <property type="entry name" value="DUF4034"/>
</dbReference>
<accession>A0A634DQH4</accession>
<evidence type="ECO:0000259" key="1">
    <source>
        <dbReference type="Pfam" id="PF13226"/>
    </source>
</evidence>
<evidence type="ECO:0000313" key="2">
    <source>
        <dbReference type="EMBL" id="EDH4454927.1"/>
    </source>
</evidence>